<sequence length="168" mass="18724">MVSVNIDGLPAVNFYQSGAADFGGNQDVTNLMRRLPTEGLISLLAMRECEDWQIKLSDDQTLSRMEEVFREASLPGCMSTVRSVKPDRSPDLTLTQFWKQVLQPSIAASAASCGEDQHPSFKSAMSKAHPANSRRKLHPKAESFLEHEFPIQVEKHLKLQDRGIVKTA</sequence>
<organism evidence="2 3">
    <name type="scientific">Pseudomonas amygdali pv. lachrymans str. M301315</name>
    <dbReference type="NCBI Taxonomy" id="629260"/>
    <lineage>
        <taxon>Bacteria</taxon>
        <taxon>Pseudomonadati</taxon>
        <taxon>Pseudomonadota</taxon>
        <taxon>Gammaproteobacteria</taxon>
        <taxon>Pseudomonadales</taxon>
        <taxon>Pseudomonadaceae</taxon>
        <taxon>Pseudomonas</taxon>
        <taxon>Pseudomonas amygdali</taxon>
    </lineage>
</organism>
<name>A0AAD0PX59_PSEAV</name>
<reference evidence="2 3" key="1">
    <citation type="journal article" date="2011" name="PLoS Pathog.">
        <title>Dynamic evolution of pathogenicity revealed by sequencing and comparative genomics of 19 Pseudomonas syringae isolates.</title>
        <authorList>
            <person name="Baltrus D.A."/>
            <person name="Nishimura M.T."/>
            <person name="Romanchuk A."/>
            <person name="Chang J.H."/>
            <person name="Mukhtar M.S."/>
            <person name="Cherkis K."/>
            <person name="Roach J."/>
            <person name="Grant S.R."/>
            <person name="Jones C.D."/>
            <person name="Dangl J.L."/>
        </authorList>
    </citation>
    <scope>NUCLEOTIDE SEQUENCE [LARGE SCALE GENOMIC DNA]</scope>
    <source>
        <strain evidence="2 3">M301315</strain>
    </source>
</reference>
<gene>
    <name evidence="2" type="ORF">PLA107_034980</name>
</gene>
<dbReference type="EMBL" id="CP031226">
    <property type="protein sequence ID" value="AXH60377.1"/>
    <property type="molecule type" value="Genomic_DNA"/>
</dbReference>
<evidence type="ECO:0000313" key="2">
    <source>
        <dbReference type="EMBL" id="AXH60377.1"/>
    </source>
</evidence>
<protein>
    <submittedName>
        <fullName evidence="2">Uncharacterized protein</fullName>
    </submittedName>
</protein>
<keyword evidence="2" id="KW-0614">Plasmid</keyword>
<feature type="region of interest" description="Disordered" evidence="1">
    <location>
        <begin position="113"/>
        <end position="134"/>
    </location>
</feature>
<dbReference type="Proteomes" id="UP000006426">
    <property type="component" value="Plasmid pmppla107"/>
</dbReference>
<dbReference type="AlphaFoldDB" id="A0AAD0PX59"/>
<geneLocation type="plasmid" evidence="3">
    <name>pmppla107</name>
</geneLocation>
<evidence type="ECO:0000313" key="3">
    <source>
        <dbReference type="Proteomes" id="UP000006426"/>
    </source>
</evidence>
<evidence type="ECO:0000256" key="1">
    <source>
        <dbReference type="SAM" id="MobiDB-lite"/>
    </source>
</evidence>
<proteinExistence type="predicted"/>
<accession>A0AAD0PX59</accession>